<proteinExistence type="predicted"/>
<dbReference type="Pfam" id="PF06099">
    <property type="entry name" value="Phenol_hyd_sub"/>
    <property type="match status" value="1"/>
</dbReference>
<protein>
    <submittedName>
        <fullName evidence="1">Phenol hydroxylase</fullName>
    </submittedName>
</protein>
<evidence type="ECO:0000313" key="1">
    <source>
        <dbReference type="EMBL" id="AXY57628.1"/>
    </source>
</evidence>
<dbReference type="AlphaFoldDB" id="A0A3B7LYZ7"/>
<dbReference type="PIRSF" id="PIRSF000039">
    <property type="entry name" value="Phenol_monooxy_K"/>
    <property type="match status" value="1"/>
</dbReference>
<dbReference type="RefSeq" id="WP_087514295.1">
    <property type="nucleotide sequence ID" value="NZ_CP032134.1"/>
</dbReference>
<dbReference type="EMBL" id="CP032134">
    <property type="protein sequence ID" value="AXY57628.1"/>
    <property type="molecule type" value="Genomic_DNA"/>
</dbReference>
<accession>A0A3B7LYZ7</accession>
<organism evidence="1 2">
    <name type="scientific">Acinetobacter chinensis</name>
    <dbReference type="NCBI Taxonomy" id="2004650"/>
    <lineage>
        <taxon>Bacteria</taxon>
        <taxon>Pseudomonadati</taxon>
        <taxon>Pseudomonadota</taxon>
        <taxon>Gammaproteobacteria</taxon>
        <taxon>Moraxellales</taxon>
        <taxon>Moraxellaceae</taxon>
        <taxon>Acinetobacter</taxon>
    </lineage>
</organism>
<dbReference type="KEGG" id="achi:CDG60_14295"/>
<name>A0A3B7LYZ7_9GAMM</name>
<dbReference type="InterPro" id="IPR010353">
    <property type="entry name" value="DmpK"/>
</dbReference>
<reference evidence="2" key="1">
    <citation type="submission" date="2018-09" db="EMBL/GenBank/DDBJ databases">
        <title>The complete genome of Acinetobacter sp. strain WCHAc010005.</title>
        <authorList>
            <person name="Hu Y."/>
            <person name="Long H."/>
            <person name="Feng Y."/>
            <person name="Zong Z."/>
        </authorList>
    </citation>
    <scope>NUCLEOTIDE SEQUENCE [LARGE SCALE GENOMIC DNA]</scope>
    <source>
        <strain evidence="2">WCHAc010005</strain>
    </source>
</reference>
<dbReference type="Proteomes" id="UP000263753">
    <property type="component" value="Chromosome"/>
</dbReference>
<evidence type="ECO:0000313" key="2">
    <source>
        <dbReference type="Proteomes" id="UP000263753"/>
    </source>
</evidence>
<gene>
    <name evidence="1" type="ORF">CDG60_14295</name>
</gene>
<sequence>MHQTQQNQLTKYIRITGDRDARFVEFDFAIHDPTLFVELILPREAFQHFCEINQVVEMTEEQQAWNDAQEDKWRYGVEPTVLNPAQPHIDQDDHA</sequence>